<dbReference type="InterPro" id="IPR022002">
    <property type="entry name" value="ChsH2_Znr"/>
</dbReference>
<dbReference type="InterPro" id="IPR002878">
    <property type="entry name" value="ChsH2_C"/>
</dbReference>
<sequence length="135" mass="15189">MTTPAPGPPGGGIDADSAPFWAALRLERLELQRCAACARLRFPPMGRCPWCTSDRHDREDVDARGEVYSWIVVHRAFRPQFTADVPYVVATVDLDAGPRVAVRLDRADGIDFGMRVRPLFHHHPDWTELRMVPDA</sequence>
<dbReference type="Pfam" id="PF12172">
    <property type="entry name" value="zf-ChsH2"/>
    <property type="match status" value="1"/>
</dbReference>
<dbReference type="PANTHER" id="PTHR34075:SF5">
    <property type="entry name" value="BLR3430 PROTEIN"/>
    <property type="match status" value="1"/>
</dbReference>
<evidence type="ECO:0000259" key="1">
    <source>
        <dbReference type="Pfam" id="PF01796"/>
    </source>
</evidence>
<dbReference type="InterPro" id="IPR012340">
    <property type="entry name" value="NA-bd_OB-fold"/>
</dbReference>
<dbReference type="Gene3D" id="6.10.30.10">
    <property type="match status" value="1"/>
</dbReference>
<gene>
    <name evidence="3" type="ORF">GCM10023215_61930</name>
</gene>
<dbReference type="PANTHER" id="PTHR34075">
    <property type="entry name" value="BLR3430 PROTEIN"/>
    <property type="match status" value="1"/>
</dbReference>
<protein>
    <recommendedName>
        <fullName evidence="5">OB-fold protein</fullName>
    </recommendedName>
</protein>
<accession>A0ABP8XNS9</accession>
<dbReference type="RefSeq" id="WP_345384343.1">
    <property type="nucleotide sequence ID" value="NZ_BAABIC010000031.1"/>
</dbReference>
<evidence type="ECO:0000313" key="3">
    <source>
        <dbReference type="EMBL" id="GAA4711297.1"/>
    </source>
</evidence>
<proteinExistence type="predicted"/>
<dbReference type="InterPro" id="IPR052513">
    <property type="entry name" value="Thioester_dehydratase-like"/>
</dbReference>
<name>A0ABP8XNS9_9PSEU</name>
<evidence type="ECO:0000259" key="2">
    <source>
        <dbReference type="Pfam" id="PF12172"/>
    </source>
</evidence>
<feature type="domain" description="ChsH2 rubredoxin-like zinc ribbon" evidence="2">
    <location>
        <begin position="21"/>
        <end position="55"/>
    </location>
</feature>
<keyword evidence="4" id="KW-1185">Reference proteome</keyword>
<dbReference type="SUPFAM" id="SSF50249">
    <property type="entry name" value="Nucleic acid-binding proteins"/>
    <property type="match status" value="1"/>
</dbReference>
<feature type="domain" description="ChsH2 C-terminal OB-fold" evidence="1">
    <location>
        <begin position="60"/>
        <end position="120"/>
    </location>
</feature>
<evidence type="ECO:0000313" key="4">
    <source>
        <dbReference type="Proteomes" id="UP001500325"/>
    </source>
</evidence>
<dbReference type="Pfam" id="PF01796">
    <property type="entry name" value="OB_ChsH2_C"/>
    <property type="match status" value="1"/>
</dbReference>
<evidence type="ECO:0008006" key="5">
    <source>
        <dbReference type="Google" id="ProtNLM"/>
    </source>
</evidence>
<comment type="caution">
    <text evidence="3">The sequence shown here is derived from an EMBL/GenBank/DDBJ whole genome shotgun (WGS) entry which is preliminary data.</text>
</comment>
<dbReference type="EMBL" id="BAABIC010000031">
    <property type="protein sequence ID" value="GAA4711297.1"/>
    <property type="molecule type" value="Genomic_DNA"/>
</dbReference>
<organism evidence="3 4">
    <name type="scientific">Pseudonocardia yuanmonensis</name>
    <dbReference type="NCBI Taxonomy" id="1095914"/>
    <lineage>
        <taxon>Bacteria</taxon>
        <taxon>Bacillati</taxon>
        <taxon>Actinomycetota</taxon>
        <taxon>Actinomycetes</taxon>
        <taxon>Pseudonocardiales</taxon>
        <taxon>Pseudonocardiaceae</taxon>
        <taxon>Pseudonocardia</taxon>
    </lineage>
</organism>
<dbReference type="Proteomes" id="UP001500325">
    <property type="component" value="Unassembled WGS sequence"/>
</dbReference>
<reference evidence="4" key="1">
    <citation type="journal article" date="2019" name="Int. J. Syst. Evol. Microbiol.">
        <title>The Global Catalogue of Microorganisms (GCM) 10K type strain sequencing project: providing services to taxonomists for standard genome sequencing and annotation.</title>
        <authorList>
            <consortium name="The Broad Institute Genomics Platform"/>
            <consortium name="The Broad Institute Genome Sequencing Center for Infectious Disease"/>
            <person name="Wu L."/>
            <person name="Ma J."/>
        </authorList>
    </citation>
    <scope>NUCLEOTIDE SEQUENCE [LARGE SCALE GENOMIC DNA]</scope>
    <source>
        <strain evidence="4">JCM 18055</strain>
    </source>
</reference>